<gene>
    <name evidence="2" type="ORF">GLOTRDRAFT_124543</name>
</gene>
<feature type="region of interest" description="Disordered" evidence="1">
    <location>
        <begin position="232"/>
        <end position="257"/>
    </location>
</feature>
<feature type="region of interest" description="Disordered" evidence="1">
    <location>
        <begin position="287"/>
        <end position="334"/>
    </location>
</feature>
<dbReference type="Proteomes" id="UP000030669">
    <property type="component" value="Unassembled WGS sequence"/>
</dbReference>
<keyword evidence="3" id="KW-1185">Reference proteome</keyword>
<dbReference type="OrthoDB" id="2270193at2759"/>
<evidence type="ECO:0000256" key="1">
    <source>
        <dbReference type="SAM" id="MobiDB-lite"/>
    </source>
</evidence>
<sequence>MPAPAPLPAHAVSLVLQYIAPPSGIAQPLPPHLLSRPLLQRHHFLAISPDDPKEYLSWPSSAPDVRARALALLEDLPSVDPEDALYPVQYTSDAESTYAHVHIPSLLPSSGDDDLRLVFHWGGDEWKYHDAALMPFPPNSSPDLESPVAASLPVPQYLPSDENVRGGADATPGQESDDDDDYWNSYGGGDDDGDEERDTHHSRNAAPASDPDQSEEDAAEAAYWAQYSSVHGTADSTIPSPLPEQRRQMAHPNPYAAGGQESQIVEFPPRDIPSPHHLSNLLRHASPRQSFSEPYSIPGSPPPESNGVAREDGDEGTSDGGSEDTKVLSPKPQALEERATFDSKTGVEDAVDAALKASITGMYQLWRSSKPGSAYVEQERKEDFMRVIREVVMGLP</sequence>
<dbReference type="GeneID" id="19301109"/>
<feature type="region of interest" description="Disordered" evidence="1">
    <location>
        <begin position="154"/>
        <end position="219"/>
    </location>
</feature>
<reference evidence="2 3" key="1">
    <citation type="journal article" date="2012" name="Science">
        <title>The Paleozoic origin of enzymatic lignin decomposition reconstructed from 31 fungal genomes.</title>
        <authorList>
            <person name="Floudas D."/>
            <person name="Binder M."/>
            <person name="Riley R."/>
            <person name="Barry K."/>
            <person name="Blanchette R.A."/>
            <person name="Henrissat B."/>
            <person name="Martinez A.T."/>
            <person name="Otillar R."/>
            <person name="Spatafora J.W."/>
            <person name="Yadav J.S."/>
            <person name="Aerts A."/>
            <person name="Benoit I."/>
            <person name="Boyd A."/>
            <person name="Carlson A."/>
            <person name="Copeland A."/>
            <person name="Coutinho P.M."/>
            <person name="de Vries R.P."/>
            <person name="Ferreira P."/>
            <person name="Findley K."/>
            <person name="Foster B."/>
            <person name="Gaskell J."/>
            <person name="Glotzer D."/>
            <person name="Gorecki P."/>
            <person name="Heitman J."/>
            <person name="Hesse C."/>
            <person name="Hori C."/>
            <person name="Igarashi K."/>
            <person name="Jurgens J.A."/>
            <person name="Kallen N."/>
            <person name="Kersten P."/>
            <person name="Kohler A."/>
            <person name="Kuees U."/>
            <person name="Kumar T.K.A."/>
            <person name="Kuo A."/>
            <person name="LaButti K."/>
            <person name="Larrondo L.F."/>
            <person name="Lindquist E."/>
            <person name="Ling A."/>
            <person name="Lombard V."/>
            <person name="Lucas S."/>
            <person name="Lundell T."/>
            <person name="Martin R."/>
            <person name="McLaughlin D.J."/>
            <person name="Morgenstern I."/>
            <person name="Morin E."/>
            <person name="Murat C."/>
            <person name="Nagy L.G."/>
            <person name="Nolan M."/>
            <person name="Ohm R.A."/>
            <person name="Patyshakuliyeva A."/>
            <person name="Rokas A."/>
            <person name="Ruiz-Duenas F.J."/>
            <person name="Sabat G."/>
            <person name="Salamov A."/>
            <person name="Samejima M."/>
            <person name="Schmutz J."/>
            <person name="Slot J.C."/>
            <person name="St John F."/>
            <person name="Stenlid J."/>
            <person name="Sun H."/>
            <person name="Sun S."/>
            <person name="Syed K."/>
            <person name="Tsang A."/>
            <person name="Wiebenga A."/>
            <person name="Young D."/>
            <person name="Pisabarro A."/>
            <person name="Eastwood D.C."/>
            <person name="Martin F."/>
            <person name="Cullen D."/>
            <person name="Grigoriev I.V."/>
            <person name="Hibbett D.S."/>
        </authorList>
    </citation>
    <scope>NUCLEOTIDE SEQUENCE [LARGE SCALE GENOMIC DNA]</scope>
    <source>
        <strain evidence="2 3">ATCC 11539</strain>
    </source>
</reference>
<dbReference type="eggNOG" id="ENOG502SP7P">
    <property type="taxonomic scope" value="Eukaryota"/>
</dbReference>
<proteinExistence type="predicted"/>
<name>S7QMT4_GLOTA</name>
<dbReference type="AlphaFoldDB" id="S7QMT4"/>
<accession>S7QMT4</accession>
<evidence type="ECO:0000313" key="2">
    <source>
        <dbReference type="EMBL" id="EPQ60793.1"/>
    </source>
</evidence>
<organism evidence="2 3">
    <name type="scientific">Gloeophyllum trabeum (strain ATCC 11539 / FP-39264 / Madison 617)</name>
    <name type="common">Brown rot fungus</name>
    <dbReference type="NCBI Taxonomy" id="670483"/>
    <lineage>
        <taxon>Eukaryota</taxon>
        <taxon>Fungi</taxon>
        <taxon>Dikarya</taxon>
        <taxon>Basidiomycota</taxon>
        <taxon>Agaricomycotina</taxon>
        <taxon>Agaricomycetes</taxon>
        <taxon>Gloeophyllales</taxon>
        <taxon>Gloeophyllaceae</taxon>
        <taxon>Gloeophyllum</taxon>
    </lineage>
</organism>
<dbReference type="RefSeq" id="XP_007861116.1">
    <property type="nucleotide sequence ID" value="XM_007862925.1"/>
</dbReference>
<dbReference type="OMA" id="HTEDAYW"/>
<protein>
    <submittedName>
        <fullName evidence="2">Uncharacterized protein</fullName>
    </submittedName>
</protein>
<dbReference type="HOGENOM" id="CLU_033467_0_0_1"/>
<dbReference type="KEGG" id="gtr:GLOTRDRAFT_124543"/>
<dbReference type="EMBL" id="KB469296">
    <property type="protein sequence ID" value="EPQ60793.1"/>
    <property type="molecule type" value="Genomic_DNA"/>
</dbReference>
<evidence type="ECO:0000313" key="3">
    <source>
        <dbReference type="Proteomes" id="UP000030669"/>
    </source>
</evidence>